<dbReference type="GO" id="GO:0009073">
    <property type="term" value="P:aromatic amino acid family biosynthetic process"/>
    <property type="evidence" value="ECO:0007669"/>
    <property type="project" value="UniProtKB-KW"/>
</dbReference>
<dbReference type="SUPFAM" id="SSF103263">
    <property type="entry name" value="Chorismate synthase, AroC"/>
    <property type="match status" value="1"/>
</dbReference>
<dbReference type="EMBL" id="PQAP01000204">
    <property type="protein sequence ID" value="PWB68347.1"/>
    <property type="molecule type" value="Genomic_DNA"/>
</dbReference>
<dbReference type="GO" id="GO:0005829">
    <property type="term" value="C:cytosol"/>
    <property type="evidence" value="ECO:0007669"/>
    <property type="project" value="TreeGrafter"/>
</dbReference>
<evidence type="ECO:0000256" key="8">
    <source>
        <dbReference type="ARBA" id="ARBA00022857"/>
    </source>
</evidence>
<gene>
    <name evidence="13" type="primary">aroC</name>
    <name evidence="13" type="ORF">C3F09_11820</name>
</gene>
<comment type="pathway">
    <text evidence="1 12">Metabolic intermediate biosynthesis; chorismate biosynthesis; chorismate from D-erythrose 4-phosphate and phosphoenolpyruvate: step 7/7.</text>
</comment>
<comment type="cofactor">
    <cofactor evidence="12">
        <name>FMNH2</name>
        <dbReference type="ChEBI" id="CHEBI:57618"/>
    </cofactor>
    <text evidence="12">Reduced FMN (FMNH(2)).</text>
</comment>
<proteinExistence type="inferred from homology"/>
<dbReference type="EC" id="4.2.3.5" evidence="3 11"/>
<organism evidence="13 14">
    <name type="scientific">candidate division GN15 bacterium</name>
    <dbReference type="NCBI Taxonomy" id="2072418"/>
    <lineage>
        <taxon>Bacteria</taxon>
        <taxon>candidate division GN15</taxon>
    </lineage>
</organism>
<keyword evidence="9 12" id="KW-0057">Aromatic amino acid biosynthesis</keyword>
<keyword evidence="7" id="KW-0274">FAD</keyword>
<dbReference type="InterPro" id="IPR035904">
    <property type="entry name" value="Chorismate_synth_AroC_sf"/>
</dbReference>
<dbReference type="GO" id="GO:0010181">
    <property type="term" value="F:FMN binding"/>
    <property type="evidence" value="ECO:0007669"/>
    <property type="project" value="TreeGrafter"/>
</dbReference>
<name>A0A855X2A4_9BACT</name>
<dbReference type="PROSITE" id="PS00787">
    <property type="entry name" value="CHORISMATE_SYNTHASE_1"/>
    <property type="match status" value="1"/>
</dbReference>
<evidence type="ECO:0000256" key="10">
    <source>
        <dbReference type="ARBA" id="ARBA00023239"/>
    </source>
</evidence>
<accession>A0A855X2A4</accession>
<dbReference type="InterPro" id="IPR020541">
    <property type="entry name" value="Chorismate_synthase_CS"/>
</dbReference>
<sequence length="292" mass="31810">MLRYLTAGESHGPQLTAILDGLPAGLPIDITQINFQLLRRQKGYGRGGRMKIEQDRVTIRSGLRHGVTLGSPITLVIENRDWANWSLIMDPVKPIPAALGVRERRLAYETHTPRPGHADLAGGIKLNQHDLRNVLERASARETAARVATGSLARQLLEHFGVEFASHVIRIGEAAIKKDVPLNNLERLRSITEESPVRCAESKTGREMMAAIREAKKKRDSVGGVVEVIVRGIPVGLGGFSQWDNRLDGRLAGALMAIPSVKGVEIGLGFAAAAVRGSKCQDRIFYDAKGDP</sequence>
<dbReference type="AlphaFoldDB" id="A0A855X2A4"/>
<dbReference type="InterPro" id="IPR000453">
    <property type="entry name" value="Chorismate_synth"/>
</dbReference>
<evidence type="ECO:0000256" key="4">
    <source>
        <dbReference type="ARBA" id="ARBA00022605"/>
    </source>
</evidence>
<keyword evidence="8" id="KW-0521">NADP</keyword>
<feature type="non-terminal residue" evidence="13">
    <location>
        <position position="292"/>
    </location>
</feature>
<dbReference type="Pfam" id="PF01264">
    <property type="entry name" value="Chorismate_synt"/>
    <property type="match status" value="1"/>
</dbReference>
<keyword evidence="4 12" id="KW-0028">Amino-acid biosynthesis</keyword>
<dbReference type="PANTHER" id="PTHR21085">
    <property type="entry name" value="CHORISMATE SYNTHASE"/>
    <property type="match status" value="1"/>
</dbReference>
<dbReference type="Gene3D" id="3.60.150.10">
    <property type="entry name" value="Chorismate synthase AroC"/>
    <property type="match status" value="1"/>
</dbReference>
<dbReference type="UniPathway" id="UPA00053">
    <property type="reaction ID" value="UER00090"/>
</dbReference>
<dbReference type="GO" id="GO:0004107">
    <property type="term" value="F:chorismate synthase activity"/>
    <property type="evidence" value="ECO:0007669"/>
    <property type="project" value="UniProtKB-UniRule"/>
</dbReference>
<evidence type="ECO:0000256" key="11">
    <source>
        <dbReference type="NCBIfam" id="TIGR00033"/>
    </source>
</evidence>
<comment type="similarity">
    <text evidence="2 12">Belongs to the chorismate synthase family.</text>
</comment>
<evidence type="ECO:0000313" key="14">
    <source>
        <dbReference type="Proteomes" id="UP000250918"/>
    </source>
</evidence>
<dbReference type="PANTHER" id="PTHR21085:SF0">
    <property type="entry name" value="CHORISMATE SYNTHASE"/>
    <property type="match status" value="1"/>
</dbReference>
<keyword evidence="6" id="KW-0288">FMN</keyword>
<comment type="caution">
    <text evidence="13">The sequence shown here is derived from an EMBL/GenBank/DDBJ whole genome shotgun (WGS) entry which is preliminary data.</text>
</comment>
<keyword evidence="5" id="KW-0285">Flavoprotein</keyword>
<evidence type="ECO:0000256" key="12">
    <source>
        <dbReference type="RuleBase" id="RU000605"/>
    </source>
</evidence>
<evidence type="ECO:0000256" key="9">
    <source>
        <dbReference type="ARBA" id="ARBA00023141"/>
    </source>
</evidence>
<evidence type="ECO:0000256" key="1">
    <source>
        <dbReference type="ARBA" id="ARBA00005044"/>
    </source>
</evidence>
<protein>
    <recommendedName>
        <fullName evidence="3 11">Chorismate synthase</fullName>
        <ecNumber evidence="3 11">4.2.3.5</ecNumber>
    </recommendedName>
</protein>
<evidence type="ECO:0000256" key="5">
    <source>
        <dbReference type="ARBA" id="ARBA00022630"/>
    </source>
</evidence>
<evidence type="ECO:0000256" key="7">
    <source>
        <dbReference type="ARBA" id="ARBA00022827"/>
    </source>
</evidence>
<evidence type="ECO:0000256" key="3">
    <source>
        <dbReference type="ARBA" id="ARBA00013036"/>
    </source>
</evidence>
<dbReference type="Proteomes" id="UP000250918">
    <property type="component" value="Unassembled WGS sequence"/>
</dbReference>
<comment type="catalytic activity">
    <reaction evidence="12">
        <text>5-O-(1-carboxyvinyl)-3-phosphoshikimate = chorismate + phosphate</text>
        <dbReference type="Rhea" id="RHEA:21020"/>
        <dbReference type="ChEBI" id="CHEBI:29748"/>
        <dbReference type="ChEBI" id="CHEBI:43474"/>
        <dbReference type="ChEBI" id="CHEBI:57701"/>
        <dbReference type="EC" id="4.2.3.5"/>
    </reaction>
</comment>
<evidence type="ECO:0000313" key="13">
    <source>
        <dbReference type="EMBL" id="PWB68347.1"/>
    </source>
</evidence>
<dbReference type="GO" id="GO:0009423">
    <property type="term" value="P:chorismate biosynthetic process"/>
    <property type="evidence" value="ECO:0007669"/>
    <property type="project" value="UniProtKB-UniRule"/>
</dbReference>
<keyword evidence="10 12" id="KW-0456">Lyase</keyword>
<evidence type="ECO:0000256" key="6">
    <source>
        <dbReference type="ARBA" id="ARBA00022643"/>
    </source>
</evidence>
<dbReference type="NCBIfam" id="TIGR00033">
    <property type="entry name" value="aroC"/>
    <property type="match status" value="1"/>
</dbReference>
<dbReference type="CDD" id="cd07304">
    <property type="entry name" value="Chorismate_synthase"/>
    <property type="match status" value="1"/>
</dbReference>
<dbReference type="FunFam" id="3.60.150.10:FF:000002">
    <property type="entry name" value="Chorismate synthase"/>
    <property type="match status" value="1"/>
</dbReference>
<evidence type="ECO:0000256" key="2">
    <source>
        <dbReference type="ARBA" id="ARBA00008014"/>
    </source>
</evidence>
<dbReference type="PROSITE" id="PS00788">
    <property type="entry name" value="CHORISMATE_SYNTHASE_2"/>
    <property type="match status" value="1"/>
</dbReference>
<dbReference type="GO" id="GO:0008652">
    <property type="term" value="P:amino acid biosynthetic process"/>
    <property type="evidence" value="ECO:0007669"/>
    <property type="project" value="UniProtKB-KW"/>
</dbReference>
<reference evidence="13 14" key="1">
    <citation type="journal article" date="2018" name="ISME J.">
        <title>A methanotrophic archaeon couples anaerobic oxidation of methane to Fe(III) reduction.</title>
        <authorList>
            <person name="Cai C."/>
            <person name="Leu A.O."/>
            <person name="Xie G.J."/>
            <person name="Guo J."/>
            <person name="Feng Y."/>
            <person name="Zhao J.X."/>
            <person name="Tyson G.W."/>
            <person name="Yuan Z."/>
            <person name="Hu S."/>
        </authorList>
    </citation>
    <scope>NUCLEOTIDE SEQUENCE [LARGE SCALE GENOMIC DNA]</scope>
    <source>
        <strain evidence="13">FeB_12</strain>
    </source>
</reference>